<dbReference type="EC" id="5.2.1.8" evidence="11"/>
<dbReference type="SUPFAM" id="SSF109998">
    <property type="entry name" value="Triger factor/SurA peptide-binding domain-like"/>
    <property type="match status" value="1"/>
</dbReference>
<accession>A0ABY5P5U5</accession>
<dbReference type="RefSeq" id="WP_313793449.1">
    <property type="nucleotide sequence ID" value="NZ_CP102453.1"/>
</dbReference>
<dbReference type="HAMAP" id="MF_01145">
    <property type="entry name" value="Foldase_PrsA"/>
    <property type="match status" value="1"/>
</dbReference>
<evidence type="ECO:0000256" key="2">
    <source>
        <dbReference type="ARBA" id="ARBA00004193"/>
    </source>
</evidence>
<keyword evidence="4 11" id="KW-1003">Cell membrane</keyword>
<feature type="chain" id="PRO_5046604354" description="Foldase protein PrsA" evidence="13">
    <location>
        <begin position="30"/>
        <end position="332"/>
    </location>
</feature>
<evidence type="ECO:0000256" key="13">
    <source>
        <dbReference type="SAM" id="SignalP"/>
    </source>
</evidence>
<evidence type="ECO:0000256" key="3">
    <source>
        <dbReference type="ARBA" id="ARBA00006071"/>
    </source>
</evidence>
<protein>
    <recommendedName>
        <fullName evidence="11">Foldase protein PrsA</fullName>
        <ecNumber evidence="11">5.2.1.8</ecNumber>
    </recommendedName>
</protein>
<dbReference type="SUPFAM" id="SSF54534">
    <property type="entry name" value="FKBP-like"/>
    <property type="match status" value="1"/>
</dbReference>
<comment type="subcellular location">
    <subcellularLocation>
        <location evidence="2">Cell membrane</location>
        <topology evidence="2">Lipid-anchor</topology>
    </subcellularLocation>
</comment>
<keyword evidence="10" id="KW-0449">Lipoprotein</keyword>
<evidence type="ECO:0000256" key="11">
    <source>
        <dbReference type="HAMAP-Rule" id="MF_01145"/>
    </source>
</evidence>
<evidence type="ECO:0000256" key="7">
    <source>
        <dbReference type="ARBA" id="ARBA00023136"/>
    </source>
</evidence>
<feature type="compositionally biased region" description="Acidic residues" evidence="12">
    <location>
        <begin position="303"/>
        <end position="332"/>
    </location>
</feature>
<dbReference type="InterPro" id="IPR050245">
    <property type="entry name" value="PrsA_foldase"/>
</dbReference>
<evidence type="ECO:0000256" key="8">
    <source>
        <dbReference type="ARBA" id="ARBA00023139"/>
    </source>
</evidence>
<keyword evidence="9 11" id="KW-0413">Isomerase</keyword>
<dbReference type="PROSITE" id="PS01096">
    <property type="entry name" value="PPIC_PPIASE_1"/>
    <property type="match status" value="1"/>
</dbReference>
<keyword evidence="8" id="KW-0564">Palmitate</keyword>
<keyword evidence="16" id="KW-1185">Reference proteome</keyword>
<evidence type="ECO:0000256" key="6">
    <source>
        <dbReference type="ARBA" id="ARBA00023110"/>
    </source>
</evidence>
<keyword evidence="6 11" id="KW-0697">Rotamase</keyword>
<organism evidence="15 16">
    <name type="scientific">Fundicoccus culcitae</name>
    <dbReference type="NCBI Taxonomy" id="2969821"/>
    <lineage>
        <taxon>Bacteria</taxon>
        <taxon>Bacillati</taxon>
        <taxon>Bacillota</taxon>
        <taxon>Bacilli</taxon>
        <taxon>Lactobacillales</taxon>
        <taxon>Aerococcaceae</taxon>
        <taxon>Fundicoccus</taxon>
    </lineage>
</organism>
<dbReference type="InterPro" id="IPR023059">
    <property type="entry name" value="Foldase_PrsA"/>
</dbReference>
<feature type="domain" description="PpiC" evidence="14">
    <location>
        <begin position="150"/>
        <end position="240"/>
    </location>
</feature>
<name>A0ABY5P5U5_9LACT</name>
<dbReference type="InterPro" id="IPR000297">
    <property type="entry name" value="PPIase_PpiC"/>
</dbReference>
<dbReference type="PANTHER" id="PTHR47245:SF1">
    <property type="entry name" value="FOLDASE PROTEIN PRSA"/>
    <property type="match status" value="1"/>
</dbReference>
<evidence type="ECO:0000256" key="5">
    <source>
        <dbReference type="ARBA" id="ARBA00022729"/>
    </source>
</evidence>
<gene>
    <name evidence="11" type="primary">prsA</name>
    <name evidence="15" type="ORF">NRE15_13840</name>
</gene>
<keyword evidence="5 11" id="KW-0732">Signal</keyword>
<keyword evidence="7 11" id="KW-0472">Membrane</keyword>
<dbReference type="InterPro" id="IPR027304">
    <property type="entry name" value="Trigger_fact/SurA_dom_sf"/>
</dbReference>
<reference evidence="15 16" key="1">
    <citation type="submission" date="2022-08" db="EMBL/GenBank/DDBJ databases">
        <title>Aerococcaceae sp. nov isolated from spoiled eye mask.</title>
        <authorList>
            <person name="Zhou G."/>
            <person name="Xie X.-B."/>
            <person name="Shi Q.-S."/>
            <person name="Wang Y.-S."/>
            <person name="Wen X."/>
            <person name="Peng H."/>
            <person name="Yang X.-J."/>
            <person name="Tao H.-B."/>
            <person name="Huang X.-M."/>
        </authorList>
    </citation>
    <scope>NUCLEOTIDE SEQUENCE [LARGE SCALE GENOMIC DNA]</scope>
    <source>
        <strain evidence="16">DM20194951</strain>
    </source>
</reference>
<sequence length="332" mass="36105">MKKSLKKMAVIAASLVAIGGVVYSSTATAQNEGVIATVGEQEISQEEFYQELKAVAGDVTLRTMILEMVLEHSVPDAQALRTSAEEEVSAQIDEAGGQEVFDQLLAYQQLGTTEDFTEQIYLRNLFQAVIEQNTDMSDAAIQNFYDNEYAPTMEAQHILVETEEEALAVIERINNGEEFDAVAQEVSLDSSASNGGLLSPFTTGQMVPEFEEAVVSQENGEMTQVPVQSSYGYHVIRTINNGTKAPLDEIRDDVELQYINSKLEDSAYAFGIIGRLVQDANVQINDEDLATAIDDLLAMAAPTEEEAATEESAATEETVEADAESTTEESAE</sequence>
<evidence type="ECO:0000256" key="4">
    <source>
        <dbReference type="ARBA" id="ARBA00022475"/>
    </source>
</evidence>
<dbReference type="Proteomes" id="UP001315967">
    <property type="component" value="Chromosome"/>
</dbReference>
<proteinExistence type="inferred from homology"/>
<evidence type="ECO:0000313" key="16">
    <source>
        <dbReference type="Proteomes" id="UP001315967"/>
    </source>
</evidence>
<evidence type="ECO:0000259" key="14">
    <source>
        <dbReference type="PROSITE" id="PS50198"/>
    </source>
</evidence>
<dbReference type="InterPro" id="IPR023058">
    <property type="entry name" value="PPIase_PpiC_CS"/>
</dbReference>
<dbReference type="InterPro" id="IPR046357">
    <property type="entry name" value="PPIase_dom_sf"/>
</dbReference>
<dbReference type="PROSITE" id="PS50198">
    <property type="entry name" value="PPIC_PPIASE_2"/>
    <property type="match status" value="1"/>
</dbReference>
<dbReference type="EMBL" id="CP102453">
    <property type="protein sequence ID" value="UUX33946.1"/>
    <property type="molecule type" value="Genomic_DNA"/>
</dbReference>
<evidence type="ECO:0000313" key="15">
    <source>
        <dbReference type="EMBL" id="UUX33946.1"/>
    </source>
</evidence>
<feature type="signal peptide" evidence="13">
    <location>
        <begin position="1"/>
        <end position="29"/>
    </location>
</feature>
<comment type="catalytic activity">
    <reaction evidence="1 11">
        <text>[protein]-peptidylproline (omega=180) = [protein]-peptidylproline (omega=0)</text>
        <dbReference type="Rhea" id="RHEA:16237"/>
        <dbReference type="Rhea" id="RHEA-COMP:10747"/>
        <dbReference type="Rhea" id="RHEA-COMP:10748"/>
        <dbReference type="ChEBI" id="CHEBI:83833"/>
        <dbReference type="ChEBI" id="CHEBI:83834"/>
        <dbReference type="EC" id="5.2.1.8"/>
    </reaction>
</comment>
<evidence type="ECO:0000256" key="9">
    <source>
        <dbReference type="ARBA" id="ARBA00023235"/>
    </source>
</evidence>
<evidence type="ECO:0000256" key="12">
    <source>
        <dbReference type="SAM" id="MobiDB-lite"/>
    </source>
</evidence>
<feature type="region of interest" description="Disordered" evidence="12">
    <location>
        <begin position="301"/>
        <end position="332"/>
    </location>
</feature>
<evidence type="ECO:0000256" key="1">
    <source>
        <dbReference type="ARBA" id="ARBA00000971"/>
    </source>
</evidence>
<comment type="similarity">
    <text evidence="3 11">Belongs to the PrsA family.</text>
</comment>
<comment type="function">
    <text evidence="11">Plays a major role in protein secretion by helping the post-translocational extracellular folding of several secreted proteins.</text>
</comment>
<dbReference type="Gene3D" id="3.10.50.40">
    <property type="match status" value="1"/>
</dbReference>
<dbReference type="GO" id="GO:0003755">
    <property type="term" value="F:peptidyl-prolyl cis-trans isomerase activity"/>
    <property type="evidence" value="ECO:0007669"/>
    <property type="project" value="UniProtKB-EC"/>
</dbReference>
<dbReference type="PANTHER" id="PTHR47245">
    <property type="entry name" value="PEPTIDYLPROLYL ISOMERASE"/>
    <property type="match status" value="1"/>
</dbReference>
<evidence type="ECO:0000256" key="10">
    <source>
        <dbReference type="ARBA" id="ARBA00023288"/>
    </source>
</evidence>
<dbReference type="Pfam" id="PF00639">
    <property type="entry name" value="Rotamase"/>
    <property type="match status" value="1"/>
</dbReference>